<accession>A0A9W9LUT6</accession>
<dbReference type="EMBL" id="JAPQKN010000001">
    <property type="protein sequence ID" value="KAJ5176207.1"/>
    <property type="molecule type" value="Genomic_DNA"/>
</dbReference>
<evidence type="ECO:0000256" key="1">
    <source>
        <dbReference type="ARBA" id="ARBA00004123"/>
    </source>
</evidence>
<reference evidence="10" key="1">
    <citation type="submission" date="2022-11" db="EMBL/GenBank/DDBJ databases">
        <authorList>
            <person name="Petersen C."/>
        </authorList>
    </citation>
    <scope>NUCLEOTIDE SEQUENCE</scope>
    <source>
        <strain evidence="10">IBT 26290</strain>
    </source>
</reference>
<dbReference type="SUPFAM" id="SSF57701">
    <property type="entry name" value="Zn2/Cys6 DNA-binding domain"/>
    <property type="match status" value="1"/>
</dbReference>
<keyword evidence="7" id="KW-0539">Nucleus</keyword>
<dbReference type="PROSITE" id="PS50048">
    <property type="entry name" value="ZN2_CY6_FUNGAL_2"/>
    <property type="match status" value="1"/>
</dbReference>
<evidence type="ECO:0000313" key="11">
    <source>
        <dbReference type="Proteomes" id="UP001149163"/>
    </source>
</evidence>
<dbReference type="OrthoDB" id="2740448at2759"/>
<organism evidence="10 11">
    <name type="scientific">Penicillium canariense</name>
    <dbReference type="NCBI Taxonomy" id="189055"/>
    <lineage>
        <taxon>Eukaryota</taxon>
        <taxon>Fungi</taxon>
        <taxon>Dikarya</taxon>
        <taxon>Ascomycota</taxon>
        <taxon>Pezizomycotina</taxon>
        <taxon>Eurotiomycetes</taxon>
        <taxon>Eurotiomycetidae</taxon>
        <taxon>Eurotiales</taxon>
        <taxon>Aspergillaceae</taxon>
        <taxon>Penicillium</taxon>
    </lineage>
</organism>
<evidence type="ECO:0000256" key="8">
    <source>
        <dbReference type="SAM" id="MobiDB-lite"/>
    </source>
</evidence>
<evidence type="ECO:0000256" key="2">
    <source>
        <dbReference type="ARBA" id="ARBA00022723"/>
    </source>
</evidence>
<evidence type="ECO:0000256" key="3">
    <source>
        <dbReference type="ARBA" id="ARBA00022833"/>
    </source>
</evidence>
<protein>
    <submittedName>
        <fullName evidence="10">C6 transcription factor</fullName>
    </submittedName>
</protein>
<keyword evidence="5" id="KW-0238">DNA-binding</keyword>
<keyword evidence="3" id="KW-0862">Zinc</keyword>
<feature type="region of interest" description="Disordered" evidence="8">
    <location>
        <begin position="35"/>
        <end position="73"/>
    </location>
</feature>
<feature type="domain" description="Zn(2)-C6 fungal-type" evidence="9">
    <location>
        <begin position="6"/>
        <end position="35"/>
    </location>
</feature>
<reference evidence="10" key="2">
    <citation type="journal article" date="2023" name="IMA Fungus">
        <title>Comparative genomic study of the Penicillium genus elucidates a diverse pangenome and 15 lateral gene transfer events.</title>
        <authorList>
            <person name="Petersen C."/>
            <person name="Sorensen T."/>
            <person name="Nielsen M.R."/>
            <person name="Sondergaard T.E."/>
            <person name="Sorensen J.L."/>
            <person name="Fitzpatrick D.A."/>
            <person name="Frisvad J.C."/>
            <person name="Nielsen K.L."/>
        </authorList>
    </citation>
    <scope>NUCLEOTIDE SEQUENCE</scope>
    <source>
        <strain evidence="10">IBT 26290</strain>
    </source>
</reference>
<dbReference type="PANTHER" id="PTHR31668:SF18">
    <property type="entry name" value="MALTOSE FERMENTATION REGULATORY PROTEIN MAL13-RELATED"/>
    <property type="match status" value="1"/>
</dbReference>
<dbReference type="GeneID" id="81423385"/>
<dbReference type="SMART" id="SM00066">
    <property type="entry name" value="GAL4"/>
    <property type="match status" value="1"/>
</dbReference>
<comment type="subcellular location">
    <subcellularLocation>
        <location evidence="1">Nucleus</location>
    </subcellularLocation>
</comment>
<dbReference type="PROSITE" id="PS00463">
    <property type="entry name" value="ZN2_CY6_FUNGAL_1"/>
    <property type="match status" value="1"/>
</dbReference>
<name>A0A9W9LUT6_9EURO</name>
<gene>
    <name evidence="10" type="ORF">N7482_002084</name>
</gene>
<keyword evidence="6" id="KW-0804">Transcription</keyword>
<keyword evidence="11" id="KW-1185">Reference proteome</keyword>
<dbReference type="RefSeq" id="XP_056547815.1">
    <property type="nucleotide sequence ID" value="XM_056684209.1"/>
</dbReference>
<dbReference type="InterPro" id="IPR050797">
    <property type="entry name" value="Carb_Metab_Trans_Reg"/>
</dbReference>
<dbReference type="GO" id="GO:0008270">
    <property type="term" value="F:zinc ion binding"/>
    <property type="evidence" value="ECO:0007669"/>
    <property type="project" value="InterPro"/>
</dbReference>
<evidence type="ECO:0000256" key="5">
    <source>
        <dbReference type="ARBA" id="ARBA00023125"/>
    </source>
</evidence>
<keyword evidence="4" id="KW-0805">Transcription regulation</keyword>
<dbReference type="GO" id="GO:0003677">
    <property type="term" value="F:DNA binding"/>
    <property type="evidence" value="ECO:0007669"/>
    <property type="project" value="UniProtKB-KW"/>
</dbReference>
<dbReference type="Pfam" id="PF00172">
    <property type="entry name" value="Zn_clus"/>
    <property type="match status" value="1"/>
</dbReference>
<dbReference type="InterPro" id="IPR036864">
    <property type="entry name" value="Zn2-C6_fun-type_DNA-bd_sf"/>
</dbReference>
<dbReference type="CDD" id="cd00067">
    <property type="entry name" value="GAL4"/>
    <property type="match status" value="1"/>
</dbReference>
<evidence type="ECO:0000313" key="10">
    <source>
        <dbReference type="EMBL" id="KAJ5176207.1"/>
    </source>
</evidence>
<dbReference type="GO" id="GO:0005634">
    <property type="term" value="C:nucleus"/>
    <property type="evidence" value="ECO:0007669"/>
    <property type="project" value="UniProtKB-SubCell"/>
</dbReference>
<dbReference type="PANTHER" id="PTHR31668">
    <property type="entry name" value="GLUCOSE TRANSPORT TRANSCRIPTION REGULATOR RGT1-RELATED-RELATED"/>
    <property type="match status" value="1"/>
</dbReference>
<evidence type="ECO:0000259" key="9">
    <source>
        <dbReference type="PROSITE" id="PS50048"/>
    </source>
</evidence>
<evidence type="ECO:0000256" key="4">
    <source>
        <dbReference type="ARBA" id="ARBA00023015"/>
    </source>
</evidence>
<dbReference type="Proteomes" id="UP001149163">
    <property type="component" value="Unassembled WGS sequence"/>
</dbReference>
<keyword evidence="2" id="KW-0479">Metal-binding</keyword>
<dbReference type="InterPro" id="IPR001138">
    <property type="entry name" value="Zn2Cys6_DnaBD"/>
</dbReference>
<dbReference type="GO" id="GO:0000981">
    <property type="term" value="F:DNA-binding transcription factor activity, RNA polymerase II-specific"/>
    <property type="evidence" value="ECO:0007669"/>
    <property type="project" value="InterPro"/>
</dbReference>
<proteinExistence type="predicted"/>
<sequence>MRRNRACDQCAARKAKCDRKSPCRRCIILDLPCSVQRGYTKPGPKGPWAKRKQQEGAGSQKSPKKRATDVTATDTSYMQRVPEARINDKISVDVQRYLLYSRELYPLWPVINLEDLITRLQNGADLAAYALSTAFSAVVLERLAQLGRTIEDVENPSVESEKLVAESENFLGFDQAKHYATLPEDSAQLHLRILWILYITERGHTTRFDLPRILRLDPQLPALYADENPSGLLPFISMTRLFQNFGFAMDGFEADRTHDFFADMDMRLQETPELLTSASDTQRADFLITKQWMRIILWKRAIFYVELSADTAGGTLSVSFPEKVARNVVAYIHNLPRGIVRSHGLGMQMKLADIAISLADVLSCAPFTVSESHQLMQREPETAVSPGKDFRGALECSLRKPTEEV</sequence>
<dbReference type="AlphaFoldDB" id="A0A9W9LUT6"/>
<comment type="caution">
    <text evidence="10">The sequence shown here is derived from an EMBL/GenBank/DDBJ whole genome shotgun (WGS) entry which is preliminary data.</text>
</comment>
<evidence type="ECO:0000256" key="6">
    <source>
        <dbReference type="ARBA" id="ARBA00023163"/>
    </source>
</evidence>
<dbReference type="Gene3D" id="4.10.240.10">
    <property type="entry name" value="Zn(2)-C6 fungal-type DNA-binding domain"/>
    <property type="match status" value="1"/>
</dbReference>
<evidence type="ECO:0000256" key="7">
    <source>
        <dbReference type="ARBA" id="ARBA00023242"/>
    </source>
</evidence>